<dbReference type="InterPro" id="IPR046136">
    <property type="entry name" value="DUF6138"/>
</dbReference>
<comment type="caution">
    <text evidence="1">The sequence shown here is derived from an EMBL/GenBank/DDBJ whole genome shotgun (WGS) entry which is preliminary data.</text>
</comment>
<dbReference type="AlphaFoldDB" id="A0A2T6G4C6"/>
<organism evidence="1 2">
    <name type="scientific">Paenibacillus elgii</name>
    <dbReference type="NCBI Taxonomy" id="189691"/>
    <lineage>
        <taxon>Bacteria</taxon>
        <taxon>Bacillati</taxon>
        <taxon>Bacillota</taxon>
        <taxon>Bacilli</taxon>
        <taxon>Bacillales</taxon>
        <taxon>Paenibacillaceae</taxon>
        <taxon>Paenibacillus</taxon>
    </lineage>
</organism>
<dbReference type="RefSeq" id="WP_108531462.1">
    <property type="nucleotide sequence ID" value="NZ_PYHP01000030.1"/>
</dbReference>
<evidence type="ECO:0000313" key="2">
    <source>
        <dbReference type="Proteomes" id="UP000244184"/>
    </source>
</evidence>
<reference evidence="1 2" key="1">
    <citation type="submission" date="2018-03" db="EMBL/GenBank/DDBJ databases">
        <title>Genome sequence of Paenibacillus elgii strain AC13 an antimicrobial compound producing bacteria.</title>
        <authorList>
            <person name="Kurokawa A.S."/>
            <person name="Araujo J.F."/>
            <person name="Costa R.A."/>
            <person name="Ortega D.B."/>
            <person name="Pires A.S."/>
            <person name="Pappas G.J.Jr."/>
            <person name="Franco O.L."/>
            <person name="Barreto C."/>
            <person name="Magalhaes B.S."/>
            <person name="Kruger R.H."/>
        </authorList>
    </citation>
    <scope>NUCLEOTIDE SEQUENCE [LARGE SCALE GENOMIC DNA]</scope>
    <source>
        <strain evidence="1 2">AC13</strain>
    </source>
</reference>
<dbReference type="Proteomes" id="UP000244184">
    <property type="component" value="Unassembled WGS sequence"/>
</dbReference>
<name>A0A2T6G4C6_9BACL</name>
<protein>
    <submittedName>
        <fullName evidence="1">Uncharacterized protein</fullName>
    </submittedName>
</protein>
<dbReference type="Pfam" id="PF19635">
    <property type="entry name" value="DUF6138"/>
    <property type="match status" value="1"/>
</dbReference>
<gene>
    <name evidence="1" type="ORF">C8Z91_11095</name>
</gene>
<sequence length="561" mass="63779">MDSMLEELINEMKQAIVQWFEFIGDKDAEQIVKRTPLQVGIHDYGLLEYAKGRVSVTDTELDFLSPEVKTGLGGPAELLSEEQVREQIVPRLAAFMRQQLDSLPSPALIDYKFSFWGKFRVREGEVTLPILQYIDEAKKERLLNAIASYIQTKLDDGKYPTKPLETFFLSRHLLDENLFPEPDAGRIISVFENVLELNKGKKERLAEHRSNIVRALRNWAEETFLPRYFEIHKEGWSQAEYTRKGDIQLEDTEQGPIELLLYAAVSIIKYEPSYSKSTGLGFLERAVELGSARASRYMNEGSGTLAKEDVHFRNELVECKANDVFATVTITMKQEVEESYACALRFICRLLQQGFPKSYQIKLKSSVKQFLPVKGLAKSGTHRFFANAMEYPKLHPLLEEYARAAMEEFEWYADTEGEKCCMPGSYAVFGLGLADRSYFALVEDYMKQVDDEHQSVQNDFTTAFVERYGVNAETIPTLVTCLLHSTDSIKLKIKPAMEEEDHARLLLYAVNGLQSYEVEHIVYAIWGGVEKLKAVAAKAKGEKAALLSELVQAASSKKSQR</sequence>
<evidence type="ECO:0000313" key="1">
    <source>
        <dbReference type="EMBL" id="PUA39014.1"/>
    </source>
</evidence>
<accession>A0A2T6G4C6</accession>
<dbReference type="EMBL" id="PYHP01000030">
    <property type="protein sequence ID" value="PUA39014.1"/>
    <property type="molecule type" value="Genomic_DNA"/>
</dbReference>
<proteinExistence type="predicted"/>